<dbReference type="NCBIfam" id="TIGR03725">
    <property type="entry name" value="T6A_YeaZ"/>
    <property type="match status" value="1"/>
</dbReference>
<dbReference type="Gene3D" id="3.30.420.40">
    <property type="match status" value="2"/>
</dbReference>
<feature type="domain" description="Gcp-like" evidence="1">
    <location>
        <begin position="32"/>
        <end position="219"/>
    </location>
</feature>
<protein>
    <submittedName>
        <fullName evidence="2">tRNA threonylcarbamoyladenosine biosynthesis protein TsaB</fullName>
    </submittedName>
</protein>
<reference evidence="2 3" key="1">
    <citation type="submission" date="2021-03" db="EMBL/GenBank/DDBJ databases">
        <title>Genomic Encyclopedia of Type Strains, Phase IV (KMG-IV): sequencing the most valuable type-strain genomes for metagenomic binning, comparative biology and taxonomic classification.</title>
        <authorList>
            <person name="Goeker M."/>
        </authorList>
    </citation>
    <scope>NUCLEOTIDE SEQUENCE [LARGE SCALE GENOMIC DNA]</scope>
    <source>
        <strain evidence="2 3">DSM 27563</strain>
    </source>
</reference>
<dbReference type="SUPFAM" id="SSF53067">
    <property type="entry name" value="Actin-like ATPase domain"/>
    <property type="match status" value="2"/>
</dbReference>
<dbReference type="EMBL" id="JAGGLJ010000003">
    <property type="protein sequence ID" value="MBP2024824.1"/>
    <property type="molecule type" value="Genomic_DNA"/>
</dbReference>
<organism evidence="2 3">
    <name type="scientific">Peptoniphilus stercorisuis</name>
    <dbReference type="NCBI Taxonomy" id="1436965"/>
    <lineage>
        <taxon>Bacteria</taxon>
        <taxon>Bacillati</taxon>
        <taxon>Bacillota</taxon>
        <taxon>Tissierellia</taxon>
        <taxon>Tissierellales</taxon>
        <taxon>Peptoniphilaceae</taxon>
        <taxon>Peptoniphilus</taxon>
    </lineage>
</organism>
<keyword evidence="3" id="KW-1185">Reference proteome</keyword>
<dbReference type="CDD" id="cd24032">
    <property type="entry name" value="ASKHA_NBD_TsaB"/>
    <property type="match status" value="1"/>
</dbReference>
<evidence type="ECO:0000313" key="2">
    <source>
        <dbReference type="EMBL" id="MBP2024824.1"/>
    </source>
</evidence>
<gene>
    <name evidence="2" type="ORF">J2Z71_000347</name>
</gene>
<evidence type="ECO:0000259" key="1">
    <source>
        <dbReference type="Pfam" id="PF00814"/>
    </source>
</evidence>
<sequence length="228" mass="25659">MKILGIDTSTMRTSVGIVEDDEIVAEYLLSGSRFHSESITEMINDIFSKLDFTINDIDLLAVGVGPGSFTGVRIAVTIQKTFAQFLKKDICGVSSLKAMAVDTNSNRIIVPIVDAKRHRAYSGIYKEENGKIITLREDDLKDVSEIIKELKDLDKEILLTGPGRKVFFDEFKEELDVLMTNDMGLSGTKIAKIAKEKFEESGSDNYFEVLPNYLRLSQAEREYEKRNN</sequence>
<dbReference type="InterPro" id="IPR000905">
    <property type="entry name" value="Gcp-like_dom"/>
</dbReference>
<dbReference type="InterPro" id="IPR043129">
    <property type="entry name" value="ATPase_NBD"/>
</dbReference>
<dbReference type="InterPro" id="IPR022496">
    <property type="entry name" value="T6A_TsaB"/>
</dbReference>
<comment type="caution">
    <text evidence="2">The sequence shown here is derived from an EMBL/GenBank/DDBJ whole genome shotgun (WGS) entry which is preliminary data.</text>
</comment>
<name>A0ABS4KAM4_9FIRM</name>
<dbReference type="PANTHER" id="PTHR11735">
    <property type="entry name" value="TRNA N6-ADENOSINE THREONYLCARBAMOYLTRANSFERASE"/>
    <property type="match status" value="1"/>
</dbReference>
<dbReference type="PANTHER" id="PTHR11735:SF11">
    <property type="entry name" value="TRNA THREONYLCARBAMOYLADENOSINE BIOSYNTHESIS PROTEIN TSAB"/>
    <property type="match status" value="1"/>
</dbReference>
<proteinExistence type="predicted"/>
<dbReference type="Pfam" id="PF00814">
    <property type="entry name" value="TsaD"/>
    <property type="match status" value="1"/>
</dbReference>
<evidence type="ECO:0000313" key="3">
    <source>
        <dbReference type="Proteomes" id="UP001519306"/>
    </source>
</evidence>
<dbReference type="Proteomes" id="UP001519306">
    <property type="component" value="Unassembled WGS sequence"/>
</dbReference>
<dbReference type="RefSeq" id="WP_210060132.1">
    <property type="nucleotide sequence ID" value="NZ_JAGGLJ010000003.1"/>
</dbReference>
<accession>A0ABS4KAM4</accession>